<dbReference type="InterPro" id="IPR007229">
    <property type="entry name" value="Nic_PRibTrfase-Fam"/>
</dbReference>
<dbReference type="HAMAP" id="MF_00570">
    <property type="entry name" value="NAPRTase"/>
    <property type="match status" value="1"/>
</dbReference>
<name>L7FKW6_ENTIV</name>
<proteinExistence type="inferred from homology"/>
<keyword evidence="10" id="KW-0328">Glycosyltransferase</keyword>
<reference evidence="10 11" key="1">
    <citation type="submission" date="2012-10" db="EMBL/GenBank/DDBJ databases">
        <authorList>
            <person name="Zafar N."/>
            <person name="Inman J."/>
            <person name="Hall N."/>
            <person name="Lorenzi H."/>
            <person name="Caler E."/>
        </authorList>
    </citation>
    <scope>NUCLEOTIDE SEQUENCE [LARGE SCALE GENOMIC DNA]</scope>
    <source>
        <strain evidence="10 11">IP1</strain>
    </source>
</reference>
<evidence type="ECO:0000256" key="6">
    <source>
        <dbReference type="ARBA" id="ARBA00022642"/>
    </source>
</evidence>
<keyword evidence="11" id="KW-1185">Reference proteome</keyword>
<evidence type="ECO:0000313" key="11">
    <source>
        <dbReference type="Proteomes" id="UP000014680"/>
    </source>
</evidence>
<comment type="catalytic activity">
    <reaction evidence="7">
        <text>5-phospho-alpha-D-ribose 1-diphosphate + nicotinate + ATP + H2O = nicotinate beta-D-ribonucleotide + ADP + phosphate + diphosphate</text>
        <dbReference type="Rhea" id="RHEA:36163"/>
        <dbReference type="ChEBI" id="CHEBI:15377"/>
        <dbReference type="ChEBI" id="CHEBI:30616"/>
        <dbReference type="ChEBI" id="CHEBI:32544"/>
        <dbReference type="ChEBI" id="CHEBI:33019"/>
        <dbReference type="ChEBI" id="CHEBI:43474"/>
        <dbReference type="ChEBI" id="CHEBI:57502"/>
        <dbReference type="ChEBI" id="CHEBI:58017"/>
        <dbReference type="ChEBI" id="CHEBI:456216"/>
        <dbReference type="EC" id="6.3.4.21"/>
    </reaction>
</comment>
<dbReference type="AlphaFoldDB" id="L7FKW6"/>
<dbReference type="OrthoDB" id="193380at2759"/>
<comment type="similarity">
    <text evidence="2">Belongs to the NAPRTase family.</text>
</comment>
<evidence type="ECO:0000256" key="2">
    <source>
        <dbReference type="ARBA" id="ARBA00010897"/>
    </source>
</evidence>
<dbReference type="Gene3D" id="3.20.140.10">
    <property type="entry name" value="nicotinate phosphoribosyltransferase"/>
    <property type="match status" value="1"/>
</dbReference>
<dbReference type="NCBIfam" id="TIGR01514">
    <property type="entry name" value="NAPRTase"/>
    <property type="match status" value="1"/>
</dbReference>
<evidence type="ECO:0000259" key="9">
    <source>
        <dbReference type="Pfam" id="PF17767"/>
    </source>
</evidence>
<evidence type="ECO:0000313" key="10">
    <source>
        <dbReference type="EMBL" id="ELP86340.1"/>
    </source>
</evidence>
<dbReference type="OMA" id="IEHCLEY"/>
<dbReference type="UniPathway" id="UPA00253">
    <property type="reaction ID" value="UER00457"/>
</dbReference>
<evidence type="ECO:0000259" key="8">
    <source>
        <dbReference type="Pfam" id="PF04095"/>
    </source>
</evidence>
<dbReference type="GeneID" id="14885331"/>
<sequence length="390" mass="44161">MPIITSILDNDLYKFTVSNGYFCLHPYASGVFSFRDRNHMDFPDGFISALRAEIDAMADLKLTQEEEVYLRGLKYLPPTYIEFLKGLKFDPKEVTMSLENKKLVIDCSGYLYRMTLWEVPILAIVSELYQKMTGHKPDWEHINKVTVEKAKTLTAAGCIYSDFGTRRRFSKEVHEKVVELLKANSGKNFMGSSNVLLAMKHDLVPIGTHPHEWMMYYAAAYGYKGANTKALTDWRDLYRGKLCCALTDTFTTDVFFREFTRPLATSFDGIRHDSESPFVFADKAIAFYNKMGIDPLTKNIVFSDSLNAQKAVDLENYCKGKIKCSFGIGTSFTCDTGNDNKPLNIVMKLLKAKEYDEDQMSGCVKLSDAVGKHLGDEKDVMTCKLSLGIN</sequence>
<dbReference type="SUPFAM" id="SSF51690">
    <property type="entry name" value="Nicotinate/Quinolinate PRTase C-terminal domain-like"/>
    <property type="match status" value="1"/>
</dbReference>
<organism evidence="10 11">
    <name type="scientific">Entamoeba invadens IP1</name>
    <dbReference type="NCBI Taxonomy" id="370355"/>
    <lineage>
        <taxon>Eukaryota</taxon>
        <taxon>Amoebozoa</taxon>
        <taxon>Evosea</taxon>
        <taxon>Archamoebae</taxon>
        <taxon>Mastigamoebida</taxon>
        <taxon>Entamoebidae</taxon>
        <taxon>Entamoeba</taxon>
    </lineage>
</organism>
<evidence type="ECO:0000256" key="3">
    <source>
        <dbReference type="ARBA" id="ARBA00013236"/>
    </source>
</evidence>
<dbReference type="Proteomes" id="UP000014680">
    <property type="component" value="Unassembled WGS sequence"/>
</dbReference>
<accession>L7FKW6</accession>
<dbReference type="EMBL" id="KB206986">
    <property type="protein sequence ID" value="ELP86340.1"/>
    <property type="molecule type" value="Genomic_DNA"/>
</dbReference>
<evidence type="ECO:0000256" key="7">
    <source>
        <dbReference type="ARBA" id="ARBA00048668"/>
    </source>
</evidence>
<dbReference type="EC" id="6.3.4.21" evidence="3"/>
<dbReference type="PIRSF" id="PIRSF000484">
    <property type="entry name" value="NAPRT"/>
    <property type="match status" value="1"/>
</dbReference>
<dbReference type="InterPro" id="IPR036068">
    <property type="entry name" value="Nicotinate_pribotase-like_C"/>
</dbReference>
<dbReference type="NCBIfam" id="NF003704">
    <property type="entry name" value="PRK05321.1"/>
    <property type="match status" value="1"/>
</dbReference>
<dbReference type="GO" id="GO:0004516">
    <property type="term" value="F:nicotinate phosphoribosyltransferase activity"/>
    <property type="evidence" value="ECO:0007669"/>
    <property type="project" value="UniProtKB-EC"/>
</dbReference>
<dbReference type="InterPro" id="IPR041525">
    <property type="entry name" value="N/Namide_PRibTrfase"/>
</dbReference>
<dbReference type="GO" id="GO:0016757">
    <property type="term" value="F:glycosyltransferase activity"/>
    <property type="evidence" value="ECO:0007669"/>
    <property type="project" value="UniProtKB-KW"/>
</dbReference>
<dbReference type="PANTHER" id="PTHR11098:SF1">
    <property type="entry name" value="NICOTINATE PHOSPHORIBOSYLTRANSFERASE"/>
    <property type="match status" value="1"/>
</dbReference>
<keyword evidence="5" id="KW-0436">Ligase</keyword>
<dbReference type="RefSeq" id="XP_004185686.1">
    <property type="nucleotide sequence ID" value="XM_004185638.1"/>
</dbReference>
<dbReference type="Pfam" id="PF04095">
    <property type="entry name" value="NAPRTase"/>
    <property type="match status" value="1"/>
</dbReference>
<dbReference type="PANTHER" id="PTHR11098">
    <property type="entry name" value="NICOTINATE PHOSPHORIBOSYLTRANSFERASE"/>
    <property type="match status" value="1"/>
</dbReference>
<keyword evidence="6" id="KW-0662">Pyridine nucleotide biosynthesis</keyword>
<dbReference type="VEuPathDB" id="AmoebaDB:EIN_296500"/>
<dbReference type="GO" id="GO:0034355">
    <property type="term" value="P:NAD+ biosynthetic process via the salvage pathway"/>
    <property type="evidence" value="ECO:0007669"/>
    <property type="project" value="TreeGrafter"/>
</dbReference>
<dbReference type="InterPro" id="IPR040727">
    <property type="entry name" value="NAPRTase_N"/>
</dbReference>
<dbReference type="KEGG" id="eiv:EIN_296500"/>
<feature type="domain" description="Nicotinate/nicotinamide phosphoribosyltransferase" evidence="8">
    <location>
        <begin position="160"/>
        <end position="377"/>
    </location>
</feature>
<dbReference type="GO" id="GO:0005829">
    <property type="term" value="C:cytosol"/>
    <property type="evidence" value="ECO:0007669"/>
    <property type="project" value="TreeGrafter"/>
</dbReference>
<dbReference type="InterPro" id="IPR006406">
    <property type="entry name" value="Nic_PRibTrfase"/>
</dbReference>
<evidence type="ECO:0000256" key="5">
    <source>
        <dbReference type="ARBA" id="ARBA00022598"/>
    </source>
</evidence>
<evidence type="ECO:0000256" key="1">
    <source>
        <dbReference type="ARBA" id="ARBA00004952"/>
    </source>
</evidence>
<keyword evidence="10" id="KW-0808">Transferase</keyword>
<protein>
    <recommendedName>
        <fullName evidence="3">nicotinate phosphoribosyltransferase</fullName>
        <ecNumber evidence="3">6.3.4.21</ecNumber>
    </recommendedName>
</protein>
<feature type="domain" description="Nicotinate phosphoribosyltransferase N-terminal" evidence="9">
    <location>
        <begin position="8"/>
        <end position="126"/>
    </location>
</feature>
<dbReference type="SUPFAM" id="SSF54675">
    <property type="entry name" value="Nicotinate/Quinolinate PRTase N-terminal domain-like"/>
    <property type="match status" value="1"/>
</dbReference>
<comment type="pathway">
    <text evidence="1">Cofactor biosynthesis; NAD(+) biosynthesis; nicotinate D-ribonucleotide from nicotinate: step 1/1.</text>
</comment>
<gene>
    <name evidence="10" type="ORF">EIN_296500</name>
</gene>
<dbReference type="Pfam" id="PF17767">
    <property type="entry name" value="NAPRTase_N"/>
    <property type="match status" value="1"/>
</dbReference>
<keyword evidence="4" id="KW-0597">Phosphoprotein</keyword>
<evidence type="ECO:0000256" key="4">
    <source>
        <dbReference type="ARBA" id="ARBA00022553"/>
    </source>
</evidence>